<dbReference type="AlphaFoldDB" id="A0A2A2HFD3"/>
<protein>
    <submittedName>
        <fullName evidence="2">Uncharacterized protein</fullName>
    </submittedName>
</protein>
<name>A0A2A2HFD3_9EURY</name>
<gene>
    <name evidence="2" type="ORF">ASJ82_01360</name>
</gene>
<dbReference type="OrthoDB" id="84326at2157"/>
<keyword evidence="3" id="KW-1185">Reference proteome</keyword>
<evidence type="ECO:0000313" key="3">
    <source>
        <dbReference type="Proteomes" id="UP000217528"/>
    </source>
</evidence>
<feature type="transmembrane region" description="Helical" evidence="1">
    <location>
        <begin position="26"/>
        <end position="48"/>
    </location>
</feature>
<reference evidence="2 3" key="1">
    <citation type="journal article" date="2017" name="BMC Genomics">
        <title>Genomic analysis of methanogenic archaea reveals a shift towards energy conservation.</title>
        <authorList>
            <person name="Gilmore S.P."/>
            <person name="Henske J.K."/>
            <person name="Sexton J.A."/>
            <person name="Solomon K.V."/>
            <person name="Seppala S."/>
            <person name="Yoo J.I."/>
            <person name="Huyett L.M."/>
            <person name="Pressman A."/>
            <person name="Cogan J.Z."/>
            <person name="Kivenson V."/>
            <person name="Peng X."/>
            <person name="Tan Y."/>
            <person name="Valentine D.L."/>
            <person name="O'Malley M.A."/>
        </authorList>
    </citation>
    <scope>NUCLEOTIDE SEQUENCE [LARGE SCALE GENOMIC DNA]</scope>
    <source>
        <strain evidence="2 3">1R-7</strain>
    </source>
</reference>
<proteinExistence type="predicted"/>
<sequence>MYFIAFIITILSALFSEICFICIDLFIFLLLIDFMCAAIAFAMIIIGIRRNTFNSQGKPVFEDNILSRIPKIVLGLKKHTFRYKNDSNIEFSDKYYSSKSYLILASITGFIPLGIGLYTFVMMGNFILLLWGIIVETFVLFPDILDNVLPFNLKTLKGYALLYIMPIVSIIVTFTI</sequence>
<keyword evidence="1" id="KW-0812">Transmembrane</keyword>
<feature type="transmembrane region" description="Helical" evidence="1">
    <location>
        <begin position="101"/>
        <end position="120"/>
    </location>
</feature>
<feature type="transmembrane region" description="Helical" evidence="1">
    <location>
        <begin position="126"/>
        <end position="144"/>
    </location>
</feature>
<dbReference type="Proteomes" id="UP000217528">
    <property type="component" value="Unassembled WGS sequence"/>
</dbReference>
<dbReference type="EMBL" id="LMVN01000002">
    <property type="protein sequence ID" value="PAV08142.1"/>
    <property type="molecule type" value="Genomic_DNA"/>
</dbReference>
<accession>A0A2A2HFD3</accession>
<keyword evidence="1" id="KW-0472">Membrane</keyword>
<evidence type="ECO:0000256" key="1">
    <source>
        <dbReference type="SAM" id="Phobius"/>
    </source>
</evidence>
<organism evidence="2 3">
    <name type="scientific">Methanosphaera cuniculi</name>
    <dbReference type="NCBI Taxonomy" id="1077256"/>
    <lineage>
        <taxon>Archaea</taxon>
        <taxon>Methanobacteriati</taxon>
        <taxon>Methanobacteriota</taxon>
        <taxon>Methanomada group</taxon>
        <taxon>Methanobacteria</taxon>
        <taxon>Methanobacteriales</taxon>
        <taxon>Methanobacteriaceae</taxon>
        <taxon>Methanosphaera</taxon>
    </lineage>
</organism>
<dbReference type="RefSeq" id="WP_095608042.1">
    <property type="nucleotide sequence ID" value="NZ_CAUHCB010000017.1"/>
</dbReference>
<keyword evidence="1" id="KW-1133">Transmembrane helix</keyword>
<feature type="transmembrane region" description="Helical" evidence="1">
    <location>
        <begin position="156"/>
        <end position="175"/>
    </location>
</feature>
<evidence type="ECO:0000313" key="2">
    <source>
        <dbReference type="EMBL" id="PAV08142.1"/>
    </source>
</evidence>
<comment type="caution">
    <text evidence="2">The sequence shown here is derived from an EMBL/GenBank/DDBJ whole genome shotgun (WGS) entry which is preliminary data.</text>
</comment>